<feature type="region of interest" description="Disordered" evidence="1">
    <location>
        <begin position="1"/>
        <end position="24"/>
    </location>
</feature>
<sequence>MPVVCSATPAKGAETSARHPTPMSRAGLASPFCSTQEDLSMSDDEESLCTEIYSDLCPQLCLAHAVALVLDNGAEWDAQEVDTSFLPPDTGLSIQAAEDGAIAFVVKPGPSNGMRVCYGLEGFPDVHCVFSAPEGVLAGRLHLCKEFVSELQRWMEHLKKQRLEECFDELNVLLRASSTASSGLHWEESWARLNN</sequence>
<name>A0A1D2AEK6_AUXPR</name>
<reference evidence="2" key="1">
    <citation type="submission" date="2015-08" db="EMBL/GenBank/DDBJ databases">
        <authorList>
            <person name="Babu N.S."/>
            <person name="Beckwith C.J."/>
            <person name="Beseler K.G."/>
            <person name="Brison A."/>
            <person name="Carone J.V."/>
            <person name="Caskin T.P."/>
            <person name="Diamond M."/>
            <person name="Durham M.E."/>
            <person name="Foxe J.M."/>
            <person name="Go M."/>
            <person name="Henderson B.A."/>
            <person name="Jones I.B."/>
            <person name="McGettigan J.A."/>
            <person name="Micheletti S.J."/>
            <person name="Nasrallah M.E."/>
            <person name="Ortiz D."/>
            <person name="Piller C.R."/>
            <person name="Privatt S.R."/>
            <person name="Schneider S.L."/>
            <person name="Sharp S."/>
            <person name="Smith T.C."/>
            <person name="Stanton J.D."/>
            <person name="Ullery H.E."/>
            <person name="Wilson R.J."/>
            <person name="Serrano M.G."/>
            <person name="Buck G."/>
            <person name="Lee V."/>
            <person name="Wang Y."/>
            <person name="Carvalho R."/>
            <person name="Voegtly L."/>
            <person name="Shi R."/>
            <person name="Duckworth R."/>
            <person name="Johnson A."/>
            <person name="Loviza R."/>
            <person name="Walstead R."/>
            <person name="Shah Z."/>
            <person name="Kiflezghi M."/>
            <person name="Wade K."/>
            <person name="Ball S.L."/>
            <person name="Bradley K.W."/>
            <person name="Asai D.J."/>
            <person name="Bowman C.A."/>
            <person name="Russell D.A."/>
            <person name="Pope W.H."/>
            <person name="Jacobs-Sera D."/>
            <person name="Hendrix R.W."/>
            <person name="Hatfull G.F."/>
        </authorList>
    </citation>
    <scope>NUCLEOTIDE SEQUENCE</scope>
</reference>
<organism evidence="2">
    <name type="scientific">Auxenochlorella protothecoides</name>
    <name type="common">Green microalga</name>
    <name type="synonym">Chlorella protothecoides</name>
    <dbReference type="NCBI Taxonomy" id="3075"/>
    <lineage>
        <taxon>Eukaryota</taxon>
        <taxon>Viridiplantae</taxon>
        <taxon>Chlorophyta</taxon>
        <taxon>core chlorophytes</taxon>
        <taxon>Trebouxiophyceae</taxon>
        <taxon>Chlorellales</taxon>
        <taxon>Chlorellaceae</taxon>
        <taxon>Auxenochlorella</taxon>
    </lineage>
</organism>
<evidence type="ECO:0000313" key="2">
    <source>
        <dbReference type="EMBL" id="JAT77630.1"/>
    </source>
</evidence>
<dbReference type="AlphaFoldDB" id="A0A1D2AEK6"/>
<gene>
    <name evidence="2" type="ORF">g.57912</name>
</gene>
<accession>A0A1D2AEK6</accession>
<proteinExistence type="predicted"/>
<evidence type="ECO:0000256" key="1">
    <source>
        <dbReference type="SAM" id="MobiDB-lite"/>
    </source>
</evidence>
<protein>
    <submittedName>
        <fullName evidence="2">Uncharacterized protein</fullName>
    </submittedName>
</protein>
<dbReference type="EMBL" id="GDKF01000992">
    <property type="protein sequence ID" value="JAT77630.1"/>
    <property type="molecule type" value="Transcribed_RNA"/>
</dbReference>